<organism evidence="3 4">
    <name type="scientific">Oesophagostomum dentatum</name>
    <name type="common">Nodular worm</name>
    <dbReference type="NCBI Taxonomy" id="61180"/>
    <lineage>
        <taxon>Eukaryota</taxon>
        <taxon>Metazoa</taxon>
        <taxon>Ecdysozoa</taxon>
        <taxon>Nematoda</taxon>
        <taxon>Chromadorea</taxon>
        <taxon>Rhabditida</taxon>
        <taxon>Rhabditina</taxon>
        <taxon>Rhabditomorpha</taxon>
        <taxon>Strongyloidea</taxon>
        <taxon>Strongylidae</taxon>
        <taxon>Oesophagostomum</taxon>
    </lineage>
</organism>
<evidence type="ECO:0000313" key="4">
    <source>
        <dbReference type="Proteomes" id="UP000053660"/>
    </source>
</evidence>
<dbReference type="PANTHER" id="PTHR23017">
    <property type="entry name" value="SERPENTINE RECEPTOR, CLASS X"/>
    <property type="match status" value="1"/>
</dbReference>
<keyword evidence="1" id="KW-0812">Transmembrane</keyword>
<accession>A0A0B1TKV9</accession>
<reference evidence="3 4" key="1">
    <citation type="submission" date="2014-03" db="EMBL/GenBank/DDBJ databases">
        <title>Draft genome of the hookworm Oesophagostomum dentatum.</title>
        <authorList>
            <person name="Mitreva M."/>
        </authorList>
    </citation>
    <scope>NUCLEOTIDE SEQUENCE [LARGE SCALE GENOMIC DNA]</scope>
    <source>
        <strain evidence="3 4">OD-Hann</strain>
    </source>
</reference>
<keyword evidence="4" id="KW-1185">Reference proteome</keyword>
<dbReference type="OrthoDB" id="5849384at2759"/>
<dbReference type="Gene3D" id="1.20.1070.10">
    <property type="entry name" value="Rhodopsin 7-helix transmembrane proteins"/>
    <property type="match status" value="1"/>
</dbReference>
<feature type="transmembrane region" description="Helical" evidence="1">
    <location>
        <begin position="45"/>
        <end position="67"/>
    </location>
</feature>
<evidence type="ECO:0000313" key="3">
    <source>
        <dbReference type="EMBL" id="KHJ96721.1"/>
    </source>
</evidence>
<proteinExistence type="predicted"/>
<sequence>MDPLWKADDQKLAAIIIFVVAFIGFLGNLLVATSTQRFPSMQNSFGILLASQSTAETVLCAIFAFYFSPMVFL</sequence>
<dbReference type="PANTHER" id="PTHR23017:SF44">
    <property type="entry name" value="G-PROTEIN COUPLED RECEPTORS FAMILY 1 PROFILE DOMAIN-CONTAINING PROTEIN"/>
    <property type="match status" value="1"/>
</dbReference>
<dbReference type="Pfam" id="PF10328">
    <property type="entry name" value="7TM_GPCR_Srx"/>
    <property type="match status" value="1"/>
</dbReference>
<keyword evidence="1" id="KW-1133">Transmembrane helix</keyword>
<dbReference type="EMBL" id="KN549600">
    <property type="protein sequence ID" value="KHJ96721.1"/>
    <property type="molecule type" value="Genomic_DNA"/>
</dbReference>
<evidence type="ECO:0000259" key="2">
    <source>
        <dbReference type="Pfam" id="PF10328"/>
    </source>
</evidence>
<name>A0A0B1TKV9_OESDE</name>
<dbReference type="Proteomes" id="UP000053660">
    <property type="component" value="Unassembled WGS sequence"/>
</dbReference>
<dbReference type="AlphaFoldDB" id="A0A0B1TKV9"/>
<keyword evidence="1" id="KW-0472">Membrane</keyword>
<evidence type="ECO:0000256" key="1">
    <source>
        <dbReference type="SAM" id="Phobius"/>
    </source>
</evidence>
<gene>
    <name evidence="3" type="ORF">OESDEN_03314</name>
</gene>
<feature type="transmembrane region" description="Helical" evidence="1">
    <location>
        <begin position="12"/>
        <end position="33"/>
    </location>
</feature>
<feature type="domain" description="7TM GPCR serpentine receptor class x (Srx)" evidence="2">
    <location>
        <begin position="18"/>
        <end position="73"/>
    </location>
</feature>
<dbReference type="InterPro" id="IPR019430">
    <property type="entry name" value="7TM_GPCR_serpentine_rcpt_Srx"/>
</dbReference>
<protein>
    <recommendedName>
        <fullName evidence="2">7TM GPCR serpentine receptor class x (Srx) domain-containing protein</fullName>
    </recommendedName>
</protein>
<dbReference type="SUPFAM" id="SSF81321">
    <property type="entry name" value="Family A G protein-coupled receptor-like"/>
    <property type="match status" value="1"/>
</dbReference>